<dbReference type="Proteomes" id="UP001152797">
    <property type="component" value="Unassembled WGS sequence"/>
</dbReference>
<name>A0A9P1GB15_9DINO</name>
<evidence type="ECO:0000313" key="6">
    <source>
        <dbReference type="Proteomes" id="UP001152797"/>
    </source>
</evidence>
<organism evidence="3">
    <name type="scientific">Cladocopium goreaui</name>
    <dbReference type="NCBI Taxonomy" id="2562237"/>
    <lineage>
        <taxon>Eukaryota</taxon>
        <taxon>Sar</taxon>
        <taxon>Alveolata</taxon>
        <taxon>Dinophyceae</taxon>
        <taxon>Suessiales</taxon>
        <taxon>Symbiodiniaceae</taxon>
        <taxon>Cladocopium</taxon>
    </lineage>
</organism>
<accession>A0A9P1GB15</accession>
<keyword evidence="6" id="KW-1185">Reference proteome</keyword>
<feature type="signal peptide" evidence="2">
    <location>
        <begin position="1"/>
        <end position="22"/>
    </location>
</feature>
<proteinExistence type="predicted"/>
<dbReference type="OrthoDB" id="413581at2759"/>
<dbReference type="CDD" id="cd00185">
    <property type="entry name" value="TNFRSF"/>
    <property type="match status" value="1"/>
</dbReference>
<evidence type="ECO:0000256" key="1">
    <source>
        <dbReference type="SAM" id="Phobius"/>
    </source>
</evidence>
<evidence type="ECO:0000313" key="3">
    <source>
        <dbReference type="EMBL" id="CAI4006760.1"/>
    </source>
</evidence>
<feature type="transmembrane region" description="Helical" evidence="1">
    <location>
        <begin position="834"/>
        <end position="858"/>
    </location>
</feature>
<dbReference type="EMBL" id="CAMXCT020003891">
    <property type="protein sequence ID" value="CAL1160135.1"/>
    <property type="molecule type" value="Genomic_DNA"/>
</dbReference>
<dbReference type="InterPro" id="IPR009030">
    <property type="entry name" value="Growth_fac_rcpt_cys_sf"/>
</dbReference>
<gene>
    <name evidence="3" type="ORF">C1SCF055_LOCUS32371</name>
</gene>
<keyword evidence="5" id="KW-0689">Ribosomal protein</keyword>
<feature type="transmembrane region" description="Helical" evidence="1">
    <location>
        <begin position="911"/>
        <end position="931"/>
    </location>
</feature>
<protein>
    <submittedName>
        <fullName evidence="5">40S ribosomal protein S6</fullName>
    </submittedName>
</protein>
<keyword evidence="5" id="KW-0687">Ribonucleoprotein</keyword>
<feature type="transmembrane region" description="Helical" evidence="1">
    <location>
        <begin position="964"/>
        <end position="990"/>
    </location>
</feature>
<dbReference type="SUPFAM" id="SSF57184">
    <property type="entry name" value="Growth factor receptor domain"/>
    <property type="match status" value="1"/>
</dbReference>
<feature type="transmembrane region" description="Helical" evidence="1">
    <location>
        <begin position="783"/>
        <end position="803"/>
    </location>
</feature>
<dbReference type="EMBL" id="CAMXCT030003891">
    <property type="protein sequence ID" value="CAL4794072.1"/>
    <property type="molecule type" value="Genomic_DNA"/>
</dbReference>
<evidence type="ECO:0000313" key="5">
    <source>
        <dbReference type="EMBL" id="CAL4794072.1"/>
    </source>
</evidence>
<sequence length="1399" mass="155341">MILFHTIRPGLIFFLQIQCCLSSMTCFEDGIPLSKRANITIDDIAGPLSTWRLSWDSSLLLSHIFEILAAEKLGFVVDAETGPSSTDVLYMLAGCSQRAPDDVKADCILPRRFHFCFESWQGYSSYVQPLLEQLEERAPVNLGSVGYPGTSGLFVQGAALDAGLQDSGLSLEFYSNYDARWFHPEKYTPNVSDVNMSRLQTCDESVNSYYGYLGAEYLNRTGDWGGVKIENGTGTVLLKCWEEKWWLSPVCRSNPDDCMPVITGGTGYGLWLMLQQAFWHNMPLAFATGKREPIDEYVVLGRELQSLVYWWTPDVKFALSEATAVIFPKHNPAEHRRQIYKSQRQATVLTKWASADMQKVANRALALAESLTLSEPEIQELLVAHLASGDDPWTSACKWLKRTSHWTTWLPSDTQCAEGKGLVDAQGVFVLKESHAISCSVCPVGTYSKRLETTRICEACPPGEHQSLPGETSCTPCEVGTMAAEKGLMECVPCRLGQYANATGMTFCHQCGYSMAPAQLRLWTTSQKVVQDGEMWIQVQGATDESMCGCIPGTYLSPISLDCDVCGVGSECPGSSKLVLLPGYHSFENNPGKIFECFGDSERCPGGLPGTCAAGRDTNTVACSQCLPGLHGVSGKCIPCVGGDYAILSISATLVVCAIVLLYWIFVKEGVKARQSSNLLIVGLALSQLLTTVQLFSVINQMQINWLEPLNSWLGLANLLSFDLDYISIGCVAPLAALPRFTLQTFLVLALFLVAVLVHFLFQVKKNLGNQKRDWQNGLLARTLGSLFMVFYISVLASLLTPFRCNVHPNGLSSVQGYNEVLCNGKDEHLQMSLLGGFGLLLPISFLALSTWVVVLVLPQRLREADVTFMQSCNFLFARFRPGAEFFSVLFLVRNLLLAFLPLLPTASARVLGMNLMLALHVTLTAFFKPWKLTASNYLELFLGILLILLITLGTLFVREVDEFSALVTCVTIFLATFVAIFGCMLFGFIKYLRGKRHKKFRYFLCHHKNAAGSVARLLKMELQKRGRQYTTFVDCDDLHDLTKLFWYVGQDTSTFLILGSSEVLKRKWCVGEMVTARVHSVHALLLTWPDFARPDDAFIEQYCKAVPDITDLARFSISRLDVEETLRWLNTLESITMPRSVNSETIASVVDSLCNGDRSMRFLSHAKGEPDCCIIADLNYMEAAATAYILYNILGKELRRSSRCASPRVIMEGEAIPDIAEAALMVCSNGCFLCPHVADVLLQIARLHRCSLLPILSDDSFRFPDEDFFSELVLQAPVQGLDIRLYAKVIRVMFKEIAIVFSTYNSTQDDLQLRGRQIVNRIDSNSRSISSKLNSLLPHSLSGDLEAIQRTSSIGFEGLKADEKSEKDQDLHDPSEVKGELLKLYSAEFECPTTSSSF</sequence>
<evidence type="ECO:0000313" key="4">
    <source>
        <dbReference type="EMBL" id="CAL1160135.1"/>
    </source>
</evidence>
<feature type="transmembrane region" description="Helical" evidence="1">
    <location>
        <begin position="886"/>
        <end position="905"/>
    </location>
</feature>
<dbReference type="PANTHER" id="PTHR46967:SF2">
    <property type="entry name" value="SUSHI, VON WILLEBRAND FACTOR TYPE A, EGF AND PENTRAXIN DOMAIN-CONTAINING PROTEIN 1-LIKE"/>
    <property type="match status" value="1"/>
</dbReference>
<feature type="chain" id="PRO_5043272697" evidence="2">
    <location>
        <begin position="23"/>
        <end position="1399"/>
    </location>
</feature>
<dbReference type="EMBL" id="CAMXCT010003891">
    <property type="protein sequence ID" value="CAI4006760.1"/>
    <property type="molecule type" value="Genomic_DNA"/>
</dbReference>
<dbReference type="GO" id="GO:0005840">
    <property type="term" value="C:ribosome"/>
    <property type="evidence" value="ECO:0007669"/>
    <property type="project" value="UniProtKB-KW"/>
</dbReference>
<keyword evidence="2" id="KW-0732">Signal</keyword>
<keyword evidence="1" id="KW-0472">Membrane</keyword>
<keyword evidence="1" id="KW-1133">Transmembrane helix</keyword>
<dbReference type="SMART" id="SM01411">
    <property type="entry name" value="Ephrin_rec_like"/>
    <property type="match status" value="1"/>
</dbReference>
<evidence type="ECO:0000256" key="2">
    <source>
        <dbReference type="SAM" id="SignalP"/>
    </source>
</evidence>
<reference evidence="4" key="2">
    <citation type="submission" date="2024-04" db="EMBL/GenBank/DDBJ databases">
        <authorList>
            <person name="Chen Y."/>
            <person name="Shah S."/>
            <person name="Dougan E. K."/>
            <person name="Thang M."/>
            <person name="Chan C."/>
        </authorList>
    </citation>
    <scope>NUCLEOTIDE SEQUENCE [LARGE SCALE GENOMIC DNA]</scope>
</reference>
<comment type="caution">
    <text evidence="3">The sequence shown here is derived from an EMBL/GenBank/DDBJ whole genome shotgun (WGS) entry which is preliminary data.</text>
</comment>
<feature type="transmembrane region" description="Helical" evidence="1">
    <location>
        <begin position="938"/>
        <end position="958"/>
    </location>
</feature>
<feature type="transmembrane region" description="Helical" evidence="1">
    <location>
        <begin position="679"/>
        <end position="699"/>
    </location>
</feature>
<dbReference type="Gene3D" id="2.10.50.10">
    <property type="entry name" value="Tumor Necrosis Factor Receptor, subunit A, domain 2"/>
    <property type="match status" value="1"/>
</dbReference>
<feature type="transmembrane region" description="Helical" evidence="1">
    <location>
        <begin position="743"/>
        <end position="762"/>
    </location>
</feature>
<feature type="transmembrane region" description="Helical" evidence="1">
    <location>
        <begin position="645"/>
        <end position="667"/>
    </location>
</feature>
<dbReference type="PANTHER" id="PTHR46967">
    <property type="entry name" value="INSULIN-LIKE GROWTH FACTOR BINDING PROTEIN,N-TERMINAL"/>
    <property type="match status" value="1"/>
</dbReference>
<reference evidence="3" key="1">
    <citation type="submission" date="2022-10" db="EMBL/GenBank/DDBJ databases">
        <authorList>
            <person name="Chen Y."/>
            <person name="Dougan E. K."/>
            <person name="Chan C."/>
            <person name="Rhodes N."/>
            <person name="Thang M."/>
        </authorList>
    </citation>
    <scope>NUCLEOTIDE SEQUENCE</scope>
</reference>
<keyword evidence="1" id="KW-0812">Transmembrane</keyword>